<accession>A0A833M3L2</accession>
<reference evidence="2 3" key="1">
    <citation type="submission" date="2019-10" db="EMBL/GenBank/DDBJ databases">
        <title>Extracellular Electron Transfer in a Candidatus Methanoperedens spp. Enrichment Culture.</title>
        <authorList>
            <person name="Berger S."/>
            <person name="Rangel Shaw D."/>
            <person name="Berben T."/>
            <person name="In 'T Zandt M."/>
            <person name="Frank J."/>
            <person name="Reimann J."/>
            <person name="Jetten M.S.M."/>
            <person name="Welte C.U."/>
        </authorList>
    </citation>
    <scope>NUCLEOTIDE SEQUENCE [LARGE SCALE GENOMIC DNA]</scope>
    <source>
        <strain evidence="2">SB12</strain>
    </source>
</reference>
<dbReference type="Proteomes" id="UP000460298">
    <property type="component" value="Unassembled WGS sequence"/>
</dbReference>
<comment type="caution">
    <text evidence="2">The sequence shown here is derived from an EMBL/GenBank/DDBJ whole genome shotgun (WGS) entry which is preliminary data.</text>
</comment>
<sequence>MALHDDEPKTGSHYIMQPDGERLARENKEYLQRKGYLSLLESCKERTIWHSGAFTIKRGDPATRVFFRGCRILDFVEEDYLVLFLDNDGNLLHPGPLGIAQSTLFDDFDFDGYKEIGHVFSATFIDFDPQTRQLKVVAHNHRTYFFFFLGSLSRYTYGYMFTFLLGFFGMIVAILVSMEPDGTIKYRLPLILFVWLLTMAAFATPSFLVDTGISKVFPPGVNFFLTLYRFGYFFVYPFAAMVGLYVWTRLFMKGCRFSDESSRASLWDEQ</sequence>
<feature type="transmembrane region" description="Helical" evidence="1">
    <location>
        <begin position="188"/>
        <end position="208"/>
    </location>
</feature>
<evidence type="ECO:0000313" key="3">
    <source>
        <dbReference type="Proteomes" id="UP000460298"/>
    </source>
</evidence>
<keyword evidence="1" id="KW-1133">Transmembrane helix</keyword>
<keyword evidence="1" id="KW-0812">Transmembrane</keyword>
<evidence type="ECO:0000256" key="1">
    <source>
        <dbReference type="SAM" id="Phobius"/>
    </source>
</evidence>
<gene>
    <name evidence="2" type="ORF">F9K24_00045</name>
</gene>
<protein>
    <submittedName>
        <fullName evidence="2">Uncharacterized protein</fullName>
    </submittedName>
</protein>
<feature type="transmembrane region" description="Helical" evidence="1">
    <location>
        <begin position="157"/>
        <end position="176"/>
    </location>
</feature>
<dbReference type="EMBL" id="WBUI01000001">
    <property type="protein sequence ID" value="KAB2935151.1"/>
    <property type="molecule type" value="Genomic_DNA"/>
</dbReference>
<feature type="transmembrane region" description="Helical" evidence="1">
    <location>
        <begin position="228"/>
        <end position="247"/>
    </location>
</feature>
<proteinExistence type="predicted"/>
<evidence type="ECO:0000313" key="2">
    <source>
        <dbReference type="EMBL" id="KAB2935151.1"/>
    </source>
</evidence>
<name>A0A833M3L2_9LEPT</name>
<dbReference type="AlphaFoldDB" id="A0A833M3L2"/>
<keyword evidence="1" id="KW-0472">Membrane</keyword>
<organism evidence="2 3">
    <name type="scientific">Leptonema illini</name>
    <dbReference type="NCBI Taxonomy" id="183"/>
    <lineage>
        <taxon>Bacteria</taxon>
        <taxon>Pseudomonadati</taxon>
        <taxon>Spirochaetota</taxon>
        <taxon>Spirochaetia</taxon>
        <taxon>Leptospirales</taxon>
        <taxon>Leptospiraceae</taxon>
        <taxon>Leptonema</taxon>
    </lineage>
</organism>